<evidence type="ECO:0000256" key="1">
    <source>
        <dbReference type="SAM" id="MobiDB-lite"/>
    </source>
</evidence>
<protein>
    <submittedName>
        <fullName evidence="2">Uncharacterized protein</fullName>
    </submittedName>
</protein>
<dbReference type="AlphaFoldDB" id="A0A1X7UV77"/>
<reference evidence="2" key="1">
    <citation type="submission" date="2017-05" db="UniProtKB">
        <authorList>
            <consortium name="EnsemblMetazoa"/>
        </authorList>
    </citation>
    <scope>IDENTIFICATION</scope>
</reference>
<sequence>MADSSLDKSLDKPPPAPKLGRGLSKQYSIYPRKPSLKTLLGTLTAAIDVVKFLYSNDFTRSVGRDIIFFGGSVVIIKMVVSAMQEE</sequence>
<organism evidence="2">
    <name type="scientific">Amphimedon queenslandica</name>
    <name type="common">Sponge</name>
    <dbReference type="NCBI Taxonomy" id="400682"/>
    <lineage>
        <taxon>Eukaryota</taxon>
        <taxon>Metazoa</taxon>
        <taxon>Porifera</taxon>
        <taxon>Demospongiae</taxon>
        <taxon>Heteroscleromorpha</taxon>
        <taxon>Haplosclerida</taxon>
        <taxon>Niphatidae</taxon>
        <taxon>Amphimedon</taxon>
    </lineage>
</organism>
<feature type="compositionally biased region" description="Basic and acidic residues" evidence="1">
    <location>
        <begin position="1"/>
        <end position="11"/>
    </location>
</feature>
<feature type="region of interest" description="Disordered" evidence="1">
    <location>
        <begin position="1"/>
        <end position="25"/>
    </location>
</feature>
<evidence type="ECO:0000313" key="2">
    <source>
        <dbReference type="EnsemblMetazoa" id="Aqu2.1.31885_001"/>
    </source>
</evidence>
<dbReference type="InParanoid" id="A0A1X7UV77"/>
<accession>A0A1X7UV77</accession>
<dbReference type="EnsemblMetazoa" id="Aqu2.1.31885_001">
    <property type="protein sequence ID" value="Aqu2.1.31885_001"/>
    <property type="gene ID" value="Aqu2.1.31885"/>
</dbReference>
<name>A0A1X7UV77_AMPQE</name>
<proteinExistence type="predicted"/>